<gene>
    <name evidence="9" type="ORF">R3P38DRAFT_2609670</name>
</gene>
<evidence type="ECO:0000256" key="2">
    <source>
        <dbReference type="ARBA" id="ARBA00007441"/>
    </source>
</evidence>
<evidence type="ECO:0000256" key="7">
    <source>
        <dbReference type="RuleBase" id="RU003693"/>
    </source>
</evidence>
<dbReference type="GO" id="GO:0008483">
    <property type="term" value="F:transaminase activity"/>
    <property type="evidence" value="ECO:0007669"/>
    <property type="project" value="UniProtKB-KW"/>
</dbReference>
<keyword evidence="10" id="KW-1185">Reference proteome</keyword>
<dbReference type="PANTHER" id="PTHR42790:SF1">
    <property type="entry name" value="AROMATIC AMINO ACID AMINOTRANSFERASE, HYPOTHETICAL (EUROFUNG)"/>
    <property type="match status" value="1"/>
</dbReference>
<dbReference type="Proteomes" id="UP001362999">
    <property type="component" value="Unassembled WGS sequence"/>
</dbReference>
<dbReference type="InterPro" id="IPR001917">
    <property type="entry name" value="Aminotrans_II_pyridoxalP_BS"/>
</dbReference>
<name>A0AAW0D319_9AGAR</name>
<proteinExistence type="inferred from homology"/>
<comment type="caution">
    <text evidence="9">The sequence shown here is derived from an EMBL/GenBank/DDBJ whole genome shotgun (WGS) entry which is preliminary data.</text>
</comment>
<organism evidence="9 10">
    <name type="scientific">Favolaschia claudopus</name>
    <dbReference type="NCBI Taxonomy" id="2862362"/>
    <lineage>
        <taxon>Eukaryota</taxon>
        <taxon>Fungi</taxon>
        <taxon>Dikarya</taxon>
        <taxon>Basidiomycota</taxon>
        <taxon>Agaricomycotina</taxon>
        <taxon>Agaricomycetes</taxon>
        <taxon>Agaricomycetidae</taxon>
        <taxon>Agaricales</taxon>
        <taxon>Marasmiineae</taxon>
        <taxon>Mycenaceae</taxon>
        <taxon>Favolaschia</taxon>
    </lineage>
</organism>
<comment type="similarity">
    <text evidence="3 7">Belongs to the class-II pyridoxal-phosphate-dependent aminotransferase family.</text>
</comment>
<dbReference type="EMBL" id="JAWWNJ010000011">
    <property type="protein sequence ID" value="KAK7045264.1"/>
    <property type="molecule type" value="Genomic_DNA"/>
</dbReference>
<reference evidence="9 10" key="1">
    <citation type="journal article" date="2024" name="J Genomics">
        <title>Draft genome sequencing and assembly of Favolaschia claudopus CIRM-BRFM 2984 isolated from oak limbs.</title>
        <authorList>
            <person name="Navarro D."/>
            <person name="Drula E."/>
            <person name="Chaduli D."/>
            <person name="Cazenave R."/>
            <person name="Ahrendt S."/>
            <person name="Wang J."/>
            <person name="Lipzen A."/>
            <person name="Daum C."/>
            <person name="Barry K."/>
            <person name="Grigoriev I.V."/>
            <person name="Favel A."/>
            <person name="Rosso M.N."/>
            <person name="Martin F."/>
        </authorList>
    </citation>
    <scope>NUCLEOTIDE SEQUENCE [LARGE SCALE GENOMIC DNA]</scope>
    <source>
        <strain evidence="9 10">CIRM-BRFM 2984</strain>
    </source>
</reference>
<dbReference type="CDD" id="cd00609">
    <property type="entry name" value="AAT_like"/>
    <property type="match status" value="1"/>
</dbReference>
<evidence type="ECO:0000256" key="4">
    <source>
        <dbReference type="ARBA" id="ARBA00022576"/>
    </source>
</evidence>
<keyword evidence="6 7" id="KW-0663">Pyridoxal phosphate</keyword>
<keyword evidence="5" id="KW-0808">Transferase</keyword>
<evidence type="ECO:0000256" key="1">
    <source>
        <dbReference type="ARBA" id="ARBA00001933"/>
    </source>
</evidence>
<sequence>MSSTNGHAAKHDAVDISHHFSAFARRLDDFRLASTVNFPAGAINLNKAIPDAEYCPITAIDIHHLDPDAFALQPTDAFPAAAQDREFCISREFNEEGDGKFALKTALSYGAITGIPPLGTWITEWVEKIHNPLYNDWKTLINCGSAGSWTTCLSIFLDPGEMFLTDMYAYNIVLTQARALDHEPVPILTDGEGMSADDLERVLKDWDSGEGKKRPRLIYTQGCITNPTGQLTSVARKKAIYELAVKFDLIILEDDPYYFQQAAPYPCSKEPQTQNQTQTQTDDEWLRSLVPSYLSMDYQGRVVRLDTFSKSLAPGGRLGYYTAPASVIDKLIAHGDIHASFPSGFAQAILGELLHKYQHVGFVRWLRGICAQYEMRRNWVIETLDKALDLEFSPDGRMVTAYARNADDASKTTNRVSLMSFRVPAGGMCMWFNVHLSNHPRFPSLAAASTAQAKNQLTTDLVASLAKAGVMVRRGDLSAAASAEERAERGEKGAFLRTSFGWGAKEEMEKGYSIFAAELGRLFGA</sequence>
<dbReference type="GO" id="GO:0030170">
    <property type="term" value="F:pyridoxal phosphate binding"/>
    <property type="evidence" value="ECO:0007669"/>
    <property type="project" value="InterPro"/>
</dbReference>
<dbReference type="Pfam" id="PF00155">
    <property type="entry name" value="Aminotran_1_2"/>
    <property type="match status" value="1"/>
</dbReference>
<dbReference type="InterPro" id="IPR004839">
    <property type="entry name" value="Aminotransferase_I/II_large"/>
</dbReference>
<evidence type="ECO:0000256" key="6">
    <source>
        <dbReference type="ARBA" id="ARBA00022898"/>
    </source>
</evidence>
<evidence type="ECO:0000313" key="9">
    <source>
        <dbReference type="EMBL" id="KAK7045264.1"/>
    </source>
</evidence>
<comment type="cofactor">
    <cofactor evidence="1 7">
        <name>pyridoxal 5'-phosphate</name>
        <dbReference type="ChEBI" id="CHEBI:597326"/>
    </cofactor>
</comment>
<dbReference type="InterPro" id="IPR015421">
    <property type="entry name" value="PyrdxlP-dep_Trfase_major"/>
</dbReference>
<dbReference type="InterPro" id="IPR050859">
    <property type="entry name" value="Class-I_PLP-dep_aminotransf"/>
</dbReference>
<evidence type="ECO:0000256" key="3">
    <source>
        <dbReference type="ARBA" id="ARBA00008392"/>
    </source>
</evidence>
<feature type="domain" description="Aminotransferase class I/classII large" evidence="8">
    <location>
        <begin position="104"/>
        <end position="394"/>
    </location>
</feature>
<dbReference type="SUPFAM" id="SSF53383">
    <property type="entry name" value="PLP-dependent transferases"/>
    <property type="match status" value="1"/>
</dbReference>
<dbReference type="InterPro" id="IPR015424">
    <property type="entry name" value="PyrdxlP-dep_Trfase"/>
</dbReference>
<protein>
    <submittedName>
        <fullName evidence="9">Aminotran-1-2 domain-containing protein</fullName>
    </submittedName>
</protein>
<dbReference type="GO" id="GO:1901605">
    <property type="term" value="P:alpha-amino acid metabolic process"/>
    <property type="evidence" value="ECO:0007669"/>
    <property type="project" value="TreeGrafter"/>
</dbReference>
<evidence type="ECO:0000256" key="5">
    <source>
        <dbReference type="ARBA" id="ARBA00022679"/>
    </source>
</evidence>
<evidence type="ECO:0000259" key="8">
    <source>
        <dbReference type="Pfam" id="PF00155"/>
    </source>
</evidence>
<dbReference type="PANTHER" id="PTHR42790">
    <property type="entry name" value="AMINOTRANSFERASE"/>
    <property type="match status" value="1"/>
</dbReference>
<keyword evidence="4" id="KW-0032">Aminotransferase</keyword>
<comment type="similarity">
    <text evidence="2">Belongs to the class-I pyridoxal-phosphate-dependent aminotransferase family.</text>
</comment>
<dbReference type="AlphaFoldDB" id="A0AAW0D319"/>
<evidence type="ECO:0000313" key="10">
    <source>
        <dbReference type="Proteomes" id="UP001362999"/>
    </source>
</evidence>
<dbReference type="Gene3D" id="3.40.640.10">
    <property type="entry name" value="Type I PLP-dependent aspartate aminotransferase-like (Major domain)"/>
    <property type="match status" value="1"/>
</dbReference>
<dbReference type="PROSITE" id="PS00599">
    <property type="entry name" value="AA_TRANSFER_CLASS_2"/>
    <property type="match status" value="1"/>
</dbReference>
<accession>A0AAW0D319</accession>